<dbReference type="EMBL" id="CAJNJA010020801">
    <property type="protein sequence ID" value="CAE7464981.1"/>
    <property type="molecule type" value="Genomic_DNA"/>
</dbReference>
<feature type="non-terminal residue" evidence="1">
    <location>
        <position position="1"/>
    </location>
</feature>
<feature type="non-terminal residue" evidence="1">
    <location>
        <position position="150"/>
    </location>
</feature>
<sequence length="150" mass="15933">AGAETHGGDDIHKVERLVCDFSVTTNALGPVPGALDAVRRLFENGDHASAGVWSMPFNKGDARQSGNQAGECTGISGEVSSNAAIEHYPKRADDELELLTAAFLRGDANAEVTRSQLIFGNGASELIDLLGRAAPQGKYCLNPFTEVQYR</sequence>
<dbReference type="OrthoDB" id="2108at2759"/>
<proteinExistence type="predicted"/>
<dbReference type="AlphaFoldDB" id="A0A812S961"/>
<evidence type="ECO:0000313" key="2">
    <source>
        <dbReference type="Proteomes" id="UP000601435"/>
    </source>
</evidence>
<comment type="caution">
    <text evidence="1">The sequence shown here is derived from an EMBL/GenBank/DDBJ whole genome shotgun (WGS) entry which is preliminary data.</text>
</comment>
<protein>
    <submittedName>
        <fullName evidence="1">CobD protein</fullName>
    </submittedName>
</protein>
<reference evidence="1" key="1">
    <citation type="submission" date="2021-02" db="EMBL/GenBank/DDBJ databases">
        <authorList>
            <person name="Dougan E. K."/>
            <person name="Rhodes N."/>
            <person name="Thang M."/>
            <person name="Chan C."/>
        </authorList>
    </citation>
    <scope>NUCLEOTIDE SEQUENCE</scope>
</reference>
<evidence type="ECO:0000313" key="1">
    <source>
        <dbReference type="EMBL" id="CAE7464981.1"/>
    </source>
</evidence>
<keyword evidence="2" id="KW-1185">Reference proteome</keyword>
<dbReference type="InterPro" id="IPR015421">
    <property type="entry name" value="PyrdxlP-dep_Trfase_major"/>
</dbReference>
<dbReference type="Gene3D" id="3.40.640.10">
    <property type="entry name" value="Type I PLP-dependent aspartate aminotransferase-like (Major domain)"/>
    <property type="match status" value="1"/>
</dbReference>
<organism evidence="1 2">
    <name type="scientific">Symbiodinium necroappetens</name>
    <dbReference type="NCBI Taxonomy" id="1628268"/>
    <lineage>
        <taxon>Eukaryota</taxon>
        <taxon>Sar</taxon>
        <taxon>Alveolata</taxon>
        <taxon>Dinophyceae</taxon>
        <taxon>Suessiales</taxon>
        <taxon>Symbiodiniaceae</taxon>
        <taxon>Symbiodinium</taxon>
    </lineage>
</organism>
<gene>
    <name evidence="1" type="primary">cobD</name>
    <name evidence="1" type="ORF">SNEC2469_LOCUS13045</name>
</gene>
<accession>A0A812S961</accession>
<name>A0A812S961_9DINO</name>
<dbReference type="Proteomes" id="UP000601435">
    <property type="component" value="Unassembled WGS sequence"/>
</dbReference>